<reference evidence="7 8" key="1">
    <citation type="submission" date="2023-08" db="EMBL/GenBank/DDBJ databases">
        <title>Black Yeasts Isolated from many extreme environments.</title>
        <authorList>
            <person name="Coleine C."/>
            <person name="Stajich J.E."/>
            <person name="Selbmann L."/>
        </authorList>
    </citation>
    <scope>NUCLEOTIDE SEQUENCE [LARGE SCALE GENOMIC DNA]</scope>
    <source>
        <strain evidence="7 8">CCFEE 5910</strain>
    </source>
</reference>
<organism evidence="7 8">
    <name type="scientific">Lithohypha guttulata</name>
    <dbReference type="NCBI Taxonomy" id="1690604"/>
    <lineage>
        <taxon>Eukaryota</taxon>
        <taxon>Fungi</taxon>
        <taxon>Dikarya</taxon>
        <taxon>Ascomycota</taxon>
        <taxon>Pezizomycotina</taxon>
        <taxon>Eurotiomycetes</taxon>
        <taxon>Chaetothyriomycetidae</taxon>
        <taxon>Chaetothyriales</taxon>
        <taxon>Trichomeriaceae</taxon>
        <taxon>Lithohypha</taxon>
    </lineage>
</organism>
<feature type="transmembrane region" description="Helical" evidence="5">
    <location>
        <begin position="303"/>
        <end position="325"/>
    </location>
</feature>
<evidence type="ECO:0000259" key="6">
    <source>
        <dbReference type="Pfam" id="PF14378"/>
    </source>
</evidence>
<comment type="subcellular location">
    <subcellularLocation>
        <location evidence="1">Membrane</location>
        <topology evidence="1">Multi-pass membrane protein</topology>
    </subcellularLocation>
</comment>
<dbReference type="Proteomes" id="UP001309876">
    <property type="component" value="Unassembled WGS sequence"/>
</dbReference>
<evidence type="ECO:0000256" key="2">
    <source>
        <dbReference type="ARBA" id="ARBA00022692"/>
    </source>
</evidence>
<comment type="caution">
    <text evidence="7">The sequence shown here is derived from an EMBL/GenBank/DDBJ whole genome shotgun (WGS) entry which is preliminary data.</text>
</comment>
<accession>A0AAN7SY23</accession>
<dbReference type="Pfam" id="PF14378">
    <property type="entry name" value="PAP2_3"/>
    <property type="match status" value="1"/>
</dbReference>
<dbReference type="EMBL" id="JAVRRJ010000005">
    <property type="protein sequence ID" value="KAK5084265.1"/>
    <property type="molecule type" value="Genomic_DNA"/>
</dbReference>
<evidence type="ECO:0000313" key="8">
    <source>
        <dbReference type="Proteomes" id="UP001309876"/>
    </source>
</evidence>
<feature type="transmembrane region" description="Helical" evidence="5">
    <location>
        <begin position="244"/>
        <end position="262"/>
    </location>
</feature>
<evidence type="ECO:0000256" key="4">
    <source>
        <dbReference type="ARBA" id="ARBA00023136"/>
    </source>
</evidence>
<protein>
    <recommendedName>
        <fullName evidence="6">Inositolphosphotransferase Aur1/Ipt1 domain-containing protein</fullName>
    </recommendedName>
</protein>
<gene>
    <name evidence="7" type="ORF">LTR05_005341</name>
</gene>
<proteinExistence type="predicted"/>
<dbReference type="GO" id="GO:0016020">
    <property type="term" value="C:membrane"/>
    <property type="evidence" value="ECO:0007669"/>
    <property type="project" value="UniProtKB-SubCell"/>
</dbReference>
<feature type="transmembrane region" description="Helical" evidence="5">
    <location>
        <begin position="212"/>
        <end position="232"/>
    </location>
</feature>
<dbReference type="InterPro" id="IPR052185">
    <property type="entry name" value="IPC_Synthase-Related"/>
</dbReference>
<dbReference type="CDD" id="cd03386">
    <property type="entry name" value="PAP2_Aur1_like"/>
    <property type="match status" value="1"/>
</dbReference>
<keyword evidence="8" id="KW-1185">Reference proteome</keyword>
<keyword evidence="3 5" id="KW-1133">Transmembrane helix</keyword>
<dbReference type="PANTHER" id="PTHR31310">
    <property type="match status" value="1"/>
</dbReference>
<keyword evidence="2 5" id="KW-0812">Transmembrane</keyword>
<name>A0AAN7SY23_9EURO</name>
<feature type="transmembrane region" description="Helical" evidence="5">
    <location>
        <begin position="337"/>
        <end position="359"/>
    </location>
</feature>
<dbReference type="PANTHER" id="PTHR31310:SF10">
    <property type="entry name" value="INOSITOLPHOSPHOTRANSFERASE AUR1_IPT1 DOMAIN-CONTAINING PROTEIN"/>
    <property type="match status" value="1"/>
</dbReference>
<evidence type="ECO:0000256" key="5">
    <source>
        <dbReference type="SAM" id="Phobius"/>
    </source>
</evidence>
<dbReference type="InterPro" id="IPR026841">
    <property type="entry name" value="Aur1/Ipt1"/>
</dbReference>
<feature type="transmembrane region" description="Helical" evidence="5">
    <location>
        <begin position="365"/>
        <end position="388"/>
    </location>
</feature>
<dbReference type="AlphaFoldDB" id="A0AAN7SY23"/>
<evidence type="ECO:0000256" key="3">
    <source>
        <dbReference type="ARBA" id="ARBA00022989"/>
    </source>
</evidence>
<sequence length="416" mass="47982">MALSNNTAAAQPPEWKSKGMFQMPDWAEPVIVLTILCTSMFMTRRKGFSIFGSKHGYQALPLDRGEFDSDSARSSDDLLYYDVDNENDAQDPIASLKQLPKKRDLWFGLKLYTPNSSRFANHIHSRILQKFPFLIEMFYWIITYLFYRMTKVVSAAIFHQDKIWGVAQQNALRILWFEHDSPFAWMFPVKEHDVQHWFMDGHQAGLTFLNRAYALIHIPGTVGFIAWYYYIAPNHSIFAIARRTLTLTNLFAFITFTFFPTMPPRLLPKEYGFLDTVRHDNAESIWMRGDVVNSLAAMPSMHFGYAFCIGCTMIFHSGVFRRTLIKGEVRKSLPWKAFYIFIAIGYPAMVLSAIVATANHYWLDAMMAVVVASLAYLCNRVFLILLPLEDYLIWALRLEKPIPSTGERFHARGGNL</sequence>
<evidence type="ECO:0000256" key="1">
    <source>
        <dbReference type="ARBA" id="ARBA00004141"/>
    </source>
</evidence>
<feature type="transmembrane region" description="Helical" evidence="5">
    <location>
        <begin position="127"/>
        <end position="147"/>
    </location>
</feature>
<evidence type="ECO:0000313" key="7">
    <source>
        <dbReference type="EMBL" id="KAK5084265.1"/>
    </source>
</evidence>
<keyword evidence="4 5" id="KW-0472">Membrane</keyword>
<feature type="domain" description="Inositolphosphotransferase Aur1/Ipt1" evidence="6">
    <location>
        <begin position="191"/>
        <end position="377"/>
    </location>
</feature>